<protein>
    <submittedName>
        <fullName evidence="2">Uncharacterized protein</fullName>
    </submittedName>
</protein>
<proteinExistence type="predicted"/>
<evidence type="ECO:0000313" key="3">
    <source>
        <dbReference type="Proteomes" id="UP000024376"/>
    </source>
</evidence>
<dbReference type="AlphaFoldDB" id="A0A024SF35"/>
<accession>A0A024SF35</accession>
<reference evidence="3" key="1">
    <citation type="journal article" date="2013" name="Ind. Biotechnol.">
        <title>Comparative genomics analysis of Trichoderma reesei strains.</title>
        <authorList>
            <person name="Koike H."/>
            <person name="Aerts A."/>
            <person name="LaButti K."/>
            <person name="Grigoriev I.V."/>
            <person name="Baker S.E."/>
        </authorList>
    </citation>
    <scope>NUCLEOTIDE SEQUENCE [LARGE SCALE GENOMIC DNA]</scope>
    <source>
        <strain evidence="3">ATCC 56765 / BCRC 32924 / NRRL 11460 / Rut C-30</strain>
    </source>
</reference>
<gene>
    <name evidence="2" type="ORF">M419DRAFT_6976</name>
</gene>
<dbReference type="HOGENOM" id="CLU_1817192_0_0_1"/>
<evidence type="ECO:0000256" key="1">
    <source>
        <dbReference type="SAM" id="MobiDB-lite"/>
    </source>
</evidence>
<dbReference type="KEGG" id="trr:M419DRAFT_6976"/>
<sequence length="142" mass="15592">METEDGPNPGLQAQSLTGPNSSYNNIAGSNATSAQESALQNQGPAGERPRYRSLQIDSVNVLSWPVFAGQFDQQAKDMSVLPQKHPERRQPSVSGLDRFLSDPHLADRLVLGFLYKVHIKSPLLDVLSLRSRAYQVYSAGIE</sequence>
<dbReference type="Proteomes" id="UP000024376">
    <property type="component" value="Unassembled WGS sequence"/>
</dbReference>
<dbReference type="EMBL" id="KI911142">
    <property type="protein sequence ID" value="ETS03899.1"/>
    <property type="molecule type" value="Genomic_DNA"/>
</dbReference>
<organism evidence="2 3">
    <name type="scientific">Hypocrea jecorina (strain ATCC 56765 / BCRC 32924 / NRRL 11460 / Rut C-30)</name>
    <name type="common">Trichoderma reesei</name>
    <dbReference type="NCBI Taxonomy" id="1344414"/>
    <lineage>
        <taxon>Eukaryota</taxon>
        <taxon>Fungi</taxon>
        <taxon>Dikarya</taxon>
        <taxon>Ascomycota</taxon>
        <taxon>Pezizomycotina</taxon>
        <taxon>Sordariomycetes</taxon>
        <taxon>Hypocreomycetidae</taxon>
        <taxon>Hypocreales</taxon>
        <taxon>Hypocreaceae</taxon>
        <taxon>Trichoderma</taxon>
    </lineage>
</organism>
<feature type="compositionally biased region" description="Polar residues" evidence="1">
    <location>
        <begin position="11"/>
        <end position="43"/>
    </location>
</feature>
<feature type="region of interest" description="Disordered" evidence="1">
    <location>
        <begin position="1"/>
        <end position="51"/>
    </location>
</feature>
<evidence type="ECO:0000313" key="2">
    <source>
        <dbReference type="EMBL" id="ETS03899.1"/>
    </source>
</evidence>
<name>A0A024SF35_HYPJR</name>